<keyword evidence="1" id="KW-0472">Membrane</keyword>
<feature type="transmembrane region" description="Helical" evidence="1">
    <location>
        <begin position="75"/>
        <end position="98"/>
    </location>
</feature>
<protein>
    <submittedName>
        <fullName evidence="2">Putative membrane protein</fullName>
    </submittedName>
</protein>
<comment type="caution">
    <text evidence="2">The sequence shown here is derived from an EMBL/GenBank/DDBJ whole genome shotgun (WGS) entry which is preliminary data.</text>
</comment>
<feature type="transmembrane region" description="Helical" evidence="1">
    <location>
        <begin position="110"/>
        <end position="131"/>
    </location>
</feature>
<evidence type="ECO:0000256" key="1">
    <source>
        <dbReference type="SAM" id="Phobius"/>
    </source>
</evidence>
<dbReference type="Pfam" id="PF10002">
    <property type="entry name" value="DUF2243"/>
    <property type="match status" value="1"/>
</dbReference>
<gene>
    <name evidence="2" type="ORF">RMSM_00560</name>
</gene>
<organism evidence="2 3">
    <name type="scientific">Rhodopirellula maiorica SM1</name>
    <dbReference type="NCBI Taxonomy" id="1265738"/>
    <lineage>
        <taxon>Bacteria</taxon>
        <taxon>Pseudomonadati</taxon>
        <taxon>Planctomycetota</taxon>
        <taxon>Planctomycetia</taxon>
        <taxon>Pirellulales</taxon>
        <taxon>Pirellulaceae</taxon>
        <taxon>Novipirellula</taxon>
    </lineage>
</organism>
<dbReference type="AlphaFoldDB" id="M5S4C3"/>
<sequence>MDGILFHQLLQLHNMLSAKFPVRDVDIRTLAINLEINMFWDGLFHVFTWIMTAIGIAMLWAAVRRSDVPLTTPTFLGSLSLGWGLFNLVEGIIDHHILHVHHVTETSGHLIWDLTFLAAGLVLILLGVWMIHHDRPAPENQTAGSSGIT</sequence>
<dbReference type="InterPro" id="IPR018719">
    <property type="entry name" value="DUF2243_membrane"/>
</dbReference>
<keyword evidence="1" id="KW-0812">Transmembrane</keyword>
<evidence type="ECO:0000313" key="3">
    <source>
        <dbReference type="Proteomes" id="UP000011991"/>
    </source>
</evidence>
<dbReference type="EMBL" id="ANOG01000087">
    <property type="protein sequence ID" value="EMI22497.1"/>
    <property type="molecule type" value="Genomic_DNA"/>
</dbReference>
<reference evidence="2 3" key="1">
    <citation type="journal article" date="2013" name="Mar. Genomics">
        <title>Expression of sulfatases in Rhodopirellula baltica and the diversity of sulfatases in the genus Rhodopirellula.</title>
        <authorList>
            <person name="Wegner C.E."/>
            <person name="Richter-Heitmann T."/>
            <person name="Klindworth A."/>
            <person name="Klockow C."/>
            <person name="Richter M."/>
            <person name="Achstetter T."/>
            <person name="Glockner F.O."/>
            <person name="Harder J."/>
        </authorList>
    </citation>
    <scope>NUCLEOTIDE SEQUENCE [LARGE SCALE GENOMIC DNA]</scope>
    <source>
        <strain evidence="2 3">SM1</strain>
    </source>
</reference>
<dbReference type="Proteomes" id="UP000011991">
    <property type="component" value="Unassembled WGS sequence"/>
</dbReference>
<accession>M5S4C3</accession>
<name>M5S4C3_9BACT</name>
<proteinExistence type="predicted"/>
<keyword evidence="3" id="KW-1185">Reference proteome</keyword>
<feature type="transmembrane region" description="Helical" evidence="1">
    <location>
        <begin position="43"/>
        <end position="63"/>
    </location>
</feature>
<dbReference type="PATRIC" id="fig|1265738.3.peg.563"/>
<keyword evidence="1" id="KW-1133">Transmembrane helix</keyword>
<evidence type="ECO:0000313" key="2">
    <source>
        <dbReference type="EMBL" id="EMI22497.1"/>
    </source>
</evidence>